<dbReference type="InterPro" id="IPR050677">
    <property type="entry name" value="Actinoporin_PFT"/>
</dbReference>
<dbReference type="GO" id="GO:0046930">
    <property type="term" value="C:pore complex"/>
    <property type="evidence" value="ECO:0007669"/>
    <property type="project" value="InterPro"/>
</dbReference>
<dbReference type="InterPro" id="IPR009104">
    <property type="entry name" value="Anemon_actinoporin-like"/>
</dbReference>
<keyword evidence="4" id="KW-1053">Target membrane</keyword>
<sequence>MIIDHSRLFNNSEGFRNLSRAGLPQKKVVGVISAASLGFSILKGIAENVDYSRTCVIGIANFGNRKLINPTWYLNHGVIKDPLPRYLLPGKAAVLTFEKTSYAITGSNGVLTYEVDGTQDQVVVMWDVPFNYLLNSNEFNVQILANVKANKNLFLQMTVHEDKLTVSNSGHWLSKYRDNIAVHGAMTNNAKASLLVQVEFNLTSNYETHQIFG</sequence>
<dbReference type="EMBL" id="VSWD01000004">
    <property type="protein sequence ID" value="KAK3104413.1"/>
    <property type="molecule type" value="Genomic_DNA"/>
</dbReference>
<proteinExistence type="predicted"/>
<organism evidence="6 7">
    <name type="scientific">Pinctada imbricata</name>
    <name type="common">Atlantic pearl-oyster</name>
    <name type="synonym">Pinctada martensii</name>
    <dbReference type="NCBI Taxonomy" id="66713"/>
    <lineage>
        <taxon>Eukaryota</taxon>
        <taxon>Metazoa</taxon>
        <taxon>Spiralia</taxon>
        <taxon>Lophotrochozoa</taxon>
        <taxon>Mollusca</taxon>
        <taxon>Bivalvia</taxon>
        <taxon>Autobranchia</taxon>
        <taxon>Pteriomorphia</taxon>
        <taxon>Pterioida</taxon>
        <taxon>Pterioidea</taxon>
        <taxon>Pteriidae</taxon>
        <taxon>Pinctada</taxon>
    </lineage>
</organism>
<dbReference type="PANTHER" id="PTHR40388">
    <property type="entry name" value="BRYOPORIN"/>
    <property type="match status" value="1"/>
</dbReference>
<comment type="subcellular location">
    <subcellularLocation>
        <location evidence="2">Nematocyst</location>
    </subcellularLocation>
    <subcellularLocation>
        <location evidence="1">Target cell membrane</location>
    </subcellularLocation>
</comment>
<dbReference type="GO" id="GO:0046931">
    <property type="term" value="P:pore complex assembly"/>
    <property type="evidence" value="ECO:0007669"/>
    <property type="project" value="InterPro"/>
</dbReference>
<evidence type="ECO:0000256" key="2">
    <source>
        <dbReference type="ARBA" id="ARBA00004532"/>
    </source>
</evidence>
<dbReference type="GO" id="GO:0051715">
    <property type="term" value="P:cytolysis in another organism"/>
    <property type="evidence" value="ECO:0007669"/>
    <property type="project" value="InterPro"/>
</dbReference>
<keyword evidence="4" id="KW-0472">Membrane</keyword>
<protein>
    <submittedName>
        <fullName evidence="6">Uncharacterized protein</fullName>
    </submittedName>
</protein>
<comment type="caution">
    <text evidence="6">The sequence shown here is derived from an EMBL/GenBank/DDBJ whole genome shotgun (WGS) entry which is preliminary data.</text>
</comment>
<evidence type="ECO:0000256" key="3">
    <source>
        <dbReference type="ARBA" id="ARBA00022537"/>
    </source>
</evidence>
<evidence type="ECO:0000313" key="7">
    <source>
        <dbReference type="Proteomes" id="UP001186944"/>
    </source>
</evidence>
<accession>A0AA88YT03</accession>
<reference evidence="6" key="1">
    <citation type="submission" date="2019-08" db="EMBL/GenBank/DDBJ databases">
        <title>The improved chromosome-level genome for the pearl oyster Pinctada fucata martensii using PacBio sequencing and Hi-C.</title>
        <authorList>
            <person name="Zheng Z."/>
        </authorList>
    </citation>
    <scope>NUCLEOTIDE SEQUENCE</scope>
    <source>
        <strain evidence="6">ZZ-2019</strain>
        <tissue evidence="6">Adductor muscle</tissue>
    </source>
</reference>
<keyword evidence="5" id="KW-0166">Nematocyst</keyword>
<name>A0AA88YT03_PINIB</name>
<dbReference type="GO" id="GO:0006812">
    <property type="term" value="P:monoatomic cation transport"/>
    <property type="evidence" value="ECO:0007669"/>
    <property type="project" value="InterPro"/>
</dbReference>
<keyword evidence="7" id="KW-1185">Reference proteome</keyword>
<dbReference type="Proteomes" id="UP001186944">
    <property type="component" value="Unassembled WGS sequence"/>
</dbReference>
<dbReference type="GO" id="GO:0042151">
    <property type="term" value="C:nematocyst"/>
    <property type="evidence" value="ECO:0007669"/>
    <property type="project" value="UniProtKB-SubCell"/>
</dbReference>
<gene>
    <name evidence="6" type="ORF">FSP39_001598</name>
</gene>
<dbReference type="Gene3D" id="2.60.270.20">
    <property type="entry name" value="Cytolysin/lectin"/>
    <property type="match status" value="1"/>
</dbReference>
<dbReference type="AlphaFoldDB" id="A0AA88YT03"/>
<dbReference type="GO" id="GO:0044218">
    <property type="term" value="C:other organism cell membrane"/>
    <property type="evidence" value="ECO:0007669"/>
    <property type="project" value="UniProtKB-KW"/>
</dbReference>
<evidence type="ECO:0000256" key="4">
    <source>
        <dbReference type="ARBA" id="ARBA00023298"/>
    </source>
</evidence>
<evidence type="ECO:0000256" key="1">
    <source>
        <dbReference type="ARBA" id="ARBA00004175"/>
    </source>
</evidence>
<keyword evidence="3" id="KW-1052">Target cell membrane</keyword>
<evidence type="ECO:0000313" key="6">
    <source>
        <dbReference type="EMBL" id="KAK3104413.1"/>
    </source>
</evidence>
<dbReference type="SUPFAM" id="SSF63724">
    <property type="entry name" value="Cytolysin/lectin"/>
    <property type="match status" value="1"/>
</dbReference>
<evidence type="ECO:0000256" key="5">
    <source>
        <dbReference type="ARBA" id="ARBA00023331"/>
    </source>
</evidence>
<dbReference type="Pfam" id="PF06369">
    <property type="entry name" value="Anemone_cytotox"/>
    <property type="match status" value="1"/>
</dbReference>
<dbReference type="GO" id="GO:0015267">
    <property type="term" value="F:channel activity"/>
    <property type="evidence" value="ECO:0007669"/>
    <property type="project" value="InterPro"/>
</dbReference>
<dbReference type="InterPro" id="IPR015926">
    <property type="entry name" value="Cytolysin/lectin"/>
</dbReference>
<dbReference type="PANTHER" id="PTHR40388:SF1">
    <property type="entry name" value="BRYOPORIN"/>
    <property type="match status" value="1"/>
</dbReference>